<organism evidence="1 2">
    <name type="scientific">Pseudomonas gregormendelii</name>
    <dbReference type="NCBI Taxonomy" id="1628277"/>
    <lineage>
        <taxon>Bacteria</taxon>
        <taxon>Pseudomonadati</taxon>
        <taxon>Pseudomonadota</taxon>
        <taxon>Gammaproteobacteria</taxon>
        <taxon>Pseudomonadales</taxon>
        <taxon>Pseudomonadaceae</taxon>
        <taxon>Pseudomonas</taxon>
    </lineage>
</organism>
<name>A0ABS3AQ58_9PSED</name>
<accession>A0ABS3AQ58</accession>
<evidence type="ECO:0000313" key="2">
    <source>
        <dbReference type="Proteomes" id="UP000772591"/>
    </source>
</evidence>
<dbReference type="EMBL" id="JADEVO010000054">
    <property type="protein sequence ID" value="MBN3968485.1"/>
    <property type="molecule type" value="Genomic_DNA"/>
</dbReference>
<reference evidence="1 2" key="1">
    <citation type="journal article" date="2021" name="Int. J. Syst. Evol. Microbiol.">
        <title>Pseudomonas piscium sp. nov., Pseudomonas pisciculturae sp. nov., Pseudomonas mucoides sp. nov. and Pseudomonas neuropathica sp. nov. isolated from rainbow trout.</title>
        <authorList>
            <person name="Duman M."/>
            <person name="Mulet M."/>
            <person name="Altun S."/>
            <person name="Saticioglu I.B."/>
            <person name="Gomila M."/>
            <person name="Lalucat J."/>
            <person name="Garcia-Valdes E."/>
        </authorList>
    </citation>
    <scope>NUCLEOTIDE SEQUENCE [LARGE SCALE GENOMIC DNA]</scope>
    <source>
        <strain evidence="1 2">LMG 28632</strain>
    </source>
</reference>
<proteinExistence type="predicted"/>
<dbReference type="Proteomes" id="UP000772591">
    <property type="component" value="Unassembled WGS sequence"/>
</dbReference>
<dbReference type="RefSeq" id="WP_205894048.1">
    <property type="nucleotide sequence ID" value="NZ_JADEVO010000054.1"/>
</dbReference>
<comment type="caution">
    <text evidence="1">The sequence shown here is derived from an EMBL/GenBank/DDBJ whole genome shotgun (WGS) entry which is preliminary data.</text>
</comment>
<protein>
    <recommendedName>
        <fullName evidence="3">KTSC domain-containing protein</fullName>
    </recommendedName>
</protein>
<evidence type="ECO:0000313" key="1">
    <source>
        <dbReference type="EMBL" id="MBN3968485.1"/>
    </source>
</evidence>
<sequence length="79" mass="9559">MLNIYVQDDSKGRNNVSLYSYRVIDTENPELNLSFSVYDFKGKTRLFLPSNLEPRYEQFIQQFHEDYFVLKRPRQNFAN</sequence>
<keyword evidence="2" id="KW-1185">Reference proteome</keyword>
<evidence type="ECO:0008006" key="3">
    <source>
        <dbReference type="Google" id="ProtNLM"/>
    </source>
</evidence>
<gene>
    <name evidence="1" type="ORF">IMW75_24845</name>
</gene>